<dbReference type="Proteomes" id="UP000886861">
    <property type="component" value="Unassembled WGS sequence"/>
</dbReference>
<keyword evidence="1" id="KW-0812">Transmembrane</keyword>
<dbReference type="AlphaFoldDB" id="A0A9D1SZ77"/>
<feature type="transmembrane region" description="Helical" evidence="1">
    <location>
        <begin position="14"/>
        <end position="38"/>
    </location>
</feature>
<evidence type="ECO:0000313" key="2">
    <source>
        <dbReference type="EMBL" id="HIV01466.1"/>
    </source>
</evidence>
<organism evidence="2 3">
    <name type="scientific">Candidatus Caccopulliclostridium gallistercoris</name>
    <dbReference type="NCBI Taxonomy" id="2840719"/>
    <lineage>
        <taxon>Bacteria</taxon>
        <taxon>Bacillati</taxon>
        <taxon>Bacillota</taxon>
        <taxon>Clostridia</taxon>
        <taxon>Candidatus Caccopulliclostridium</taxon>
    </lineage>
</organism>
<proteinExistence type="predicted"/>
<feature type="transmembrane region" description="Helical" evidence="1">
    <location>
        <begin position="88"/>
        <end position="114"/>
    </location>
</feature>
<evidence type="ECO:0000313" key="3">
    <source>
        <dbReference type="Proteomes" id="UP000886861"/>
    </source>
</evidence>
<protein>
    <submittedName>
        <fullName evidence="2">Uncharacterized protein</fullName>
    </submittedName>
</protein>
<feature type="transmembrane region" description="Helical" evidence="1">
    <location>
        <begin position="59"/>
        <end position="82"/>
    </location>
</feature>
<name>A0A9D1SZ77_9FIRM</name>
<reference evidence="2" key="2">
    <citation type="journal article" date="2021" name="PeerJ">
        <title>Extensive microbial diversity within the chicken gut microbiome revealed by metagenomics and culture.</title>
        <authorList>
            <person name="Gilroy R."/>
            <person name="Ravi A."/>
            <person name="Getino M."/>
            <person name="Pursley I."/>
            <person name="Horton D.L."/>
            <person name="Alikhan N.F."/>
            <person name="Baker D."/>
            <person name="Gharbi K."/>
            <person name="Hall N."/>
            <person name="Watson M."/>
            <person name="Adriaenssens E.M."/>
            <person name="Foster-Nyarko E."/>
            <person name="Jarju S."/>
            <person name="Secka A."/>
            <person name="Antonio M."/>
            <person name="Oren A."/>
            <person name="Chaudhuri R.R."/>
            <person name="La Ragione R."/>
            <person name="Hildebrand F."/>
            <person name="Pallen M.J."/>
        </authorList>
    </citation>
    <scope>NUCLEOTIDE SEQUENCE</scope>
    <source>
        <strain evidence="2">CHK186-9395</strain>
    </source>
</reference>
<dbReference type="EMBL" id="DVOJ01000010">
    <property type="protein sequence ID" value="HIV01466.1"/>
    <property type="molecule type" value="Genomic_DNA"/>
</dbReference>
<accession>A0A9D1SZ77</accession>
<comment type="caution">
    <text evidence="2">The sequence shown here is derived from an EMBL/GenBank/DDBJ whole genome shotgun (WGS) entry which is preliminary data.</text>
</comment>
<reference evidence="2" key="1">
    <citation type="submission" date="2020-10" db="EMBL/GenBank/DDBJ databases">
        <authorList>
            <person name="Gilroy R."/>
        </authorList>
    </citation>
    <scope>NUCLEOTIDE SEQUENCE</scope>
    <source>
        <strain evidence="2">CHK186-9395</strain>
    </source>
</reference>
<sequence>MNEIWLSYSLLQKISFILAIIGTFLFVIYLVLIWAGYYNLKRSYISDDIDMPNEVNETFVGFMLSALAIRGSIIILAFGGWAVFAFSFFMSTILSIIFGILVGILAAVIATFILRRPVVHAGQTAIVSVKISSKDKTGKIILDENGTEVDALPEGFRSIKKGSPVVVTSYVNGKAIVKKISKKSTKIYEYLH</sequence>
<gene>
    <name evidence="2" type="ORF">IAA62_02815</name>
</gene>
<keyword evidence="1" id="KW-0472">Membrane</keyword>
<evidence type="ECO:0000256" key="1">
    <source>
        <dbReference type="SAM" id="Phobius"/>
    </source>
</evidence>
<keyword evidence="1" id="KW-1133">Transmembrane helix</keyword>